<protein>
    <recommendedName>
        <fullName evidence="2">Schlafen AlbA-2 domain-containing protein</fullName>
    </recommendedName>
</protein>
<evidence type="ECO:0000259" key="2">
    <source>
        <dbReference type="Pfam" id="PF04326"/>
    </source>
</evidence>
<dbReference type="Pfam" id="PF04326">
    <property type="entry name" value="SLFN_AlbA_2"/>
    <property type="match status" value="1"/>
</dbReference>
<gene>
    <name evidence="3" type="ORF">MAR_027113</name>
</gene>
<dbReference type="InterPro" id="IPR038461">
    <property type="entry name" value="Schlafen_AlbA_2_dom_sf"/>
</dbReference>
<dbReference type="Proteomes" id="UP001164746">
    <property type="component" value="Chromosome 8"/>
</dbReference>
<proteinExistence type="predicted"/>
<dbReference type="Gene3D" id="3.30.950.30">
    <property type="entry name" value="Schlafen, AAA domain"/>
    <property type="match status" value="1"/>
</dbReference>
<organism evidence="3 4">
    <name type="scientific">Mya arenaria</name>
    <name type="common">Soft-shell clam</name>
    <dbReference type="NCBI Taxonomy" id="6604"/>
    <lineage>
        <taxon>Eukaryota</taxon>
        <taxon>Metazoa</taxon>
        <taxon>Spiralia</taxon>
        <taxon>Lophotrochozoa</taxon>
        <taxon>Mollusca</taxon>
        <taxon>Bivalvia</taxon>
        <taxon>Autobranchia</taxon>
        <taxon>Heteroconchia</taxon>
        <taxon>Euheterodonta</taxon>
        <taxon>Imparidentia</taxon>
        <taxon>Neoheterodontei</taxon>
        <taxon>Myida</taxon>
        <taxon>Myoidea</taxon>
        <taxon>Myidae</taxon>
        <taxon>Mya</taxon>
    </lineage>
</organism>
<accession>A0ABY7ESI0</accession>
<evidence type="ECO:0000313" key="4">
    <source>
        <dbReference type="Proteomes" id="UP001164746"/>
    </source>
</evidence>
<evidence type="ECO:0000313" key="3">
    <source>
        <dbReference type="EMBL" id="WAR12933.1"/>
    </source>
</evidence>
<dbReference type="InterPro" id="IPR007421">
    <property type="entry name" value="Schlafen_AlbA_2_dom"/>
</dbReference>
<reference evidence="3" key="1">
    <citation type="submission" date="2022-11" db="EMBL/GenBank/DDBJ databases">
        <title>Centuries of genome instability and evolution in soft-shell clam transmissible cancer (bioRxiv).</title>
        <authorList>
            <person name="Hart S.F.M."/>
            <person name="Yonemitsu M.A."/>
            <person name="Giersch R.M."/>
            <person name="Beal B.F."/>
            <person name="Arriagada G."/>
            <person name="Davis B.W."/>
            <person name="Ostrander E.A."/>
            <person name="Goff S.P."/>
            <person name="Metzger M.J."/>
        </authorList>
    </citation>
    <scope>NUCLEOTIDE SEQUENCE</scope>
    <source>
        <strain evidence="3">MELC-2E11</strain>
        <tissue evidence="3">Siphon/mantle</tissue>
    </source>
</reference>
<feature type="compositionally biased region" description="Basic residues" evidence="1">
    <location>
        <begin position="184"/>
        <end position="195"/>
    </location>
</feature>
<feature type="domain" description="Schlafen AlbA-2" evidence="2">
    <location>
        <begin position="51"/>
        <end position="176"/>
    </location>
</feature>
<dbReference type="PANTHER" id="PTHR12155:SF41">
    <property type="entry name" value="SCHLAFEN ALBA-2 DOMAIN-CONTAINING PROTEIN"/>
    <property type="match status" value="1"/>
</dbReference>
<name>A0ABY7ESI0_MYAAR</name>
<dbReference type="PANTHER" id="PTHR12155">
    <property type="entry name" value="SCHLAFEN"/>
    <property type="match status" value="1"/>
</dbReference>
<keyword evidence="4" id="KW-1185">Reference proteome</keyword>
<sequence>MTRHIETKMSMSSKFYVRNQLVDCEEDFTHEFKGHKNICREDLPPWTQEKGNTDKASRRAVSRNLNAFLNTGKGGTVYLGVIDSGHVKGLQLSQYQKEHIIGSVRDVMSRYNPPVKRHRYKGILLQDYVIEISIRPWDPADPLNAEEGCGQLANIHPIHDDEEGNCYFRRQASIVKVPAPSVHTTRRKRRRHRSYSRPDRKEPAMKPIDHVVKMAAADSKSADTSKLVSTFIKRFTNDSLGDQNIPHVKVPG</sequence>
<feature type="region of interest" description="Disordered" evidence="1">
    <location>
        <begin position="181"/>
        <end position="205"/>
    </location>
</feature>
<evidence type="ECO:0000256" key="1">
    <source>
        <dbReference type="SAM" id="MobiDB-lite"/>
    </source>
</evidence>
<dbReference type="InterPro" id="IPR029684">
    <property type="entry name" value="Schlafen"/>
</dbReference>
<feature type="compositionally biased region" description="Basic and acidic residues" evidence="1">
    <location>
        <begin position="196"/>
        <end position="205"/>
    </location>
</feature>
<dbReference type="EMBL" id="CP111019">
    <property type="protein sequence ID" value="WAR12933.1"/>
    <property type="molecule type" value="Genomic_DNA"/>
</dbReference>